<dbReference type="EMBL" id="MU970092">
    <property type="protein sequence ID" value="KAK9321724.1"/>
    <property type="molecule type" value="Genomic_DNA"/>
</dbReference>
<keyword evidence="2" id="KW-1185">Reference proteome</keyword>
<evidence type="ECO:0000313" key="2">
    <source>
        <dbReference type="Proteomes" id="UP001489719"/>
    </source>
</evidence>
<protein>
    <submittedName>
        <fullName evidence="1">Uncharacterized protein</fullName>
    </submittedName>
</protein>
<comment type="caution">
    <text evidence="1">The sequence shown here is derived from an EMBL/GenBank/DDBJ whole genome shotgun (WGS) entry which is preliminary data.</text>
</comment>
<gene>
    <name evidence="1" type="ORF">V1517DRAFT_325715</name>
</gene>
<organism evidence="1 2">
    <name type="scientific">Lipomyces orientalis</name>
    <dbReference type="NCBI Taxonomy" id="1233043"/>
    <lineage>
        <taxon>Eukaryota</taxon>
        <taxon>Fungi</taxon>
        <taxon>Dikarya</taxon>
        <taxon>Ascomycota</taxon>
        <taxon>Saccharomycotina</taxon>
        <taxon>Lipomycetes</taxon>
        <taxon>Lipomycetales</taxon>
        <taxon>Lipomycetaceae</taxon>
        <taxon>Lipomyces</taxon>
    </lineage>
</organism>
<sequence>MSPKVLARVLYNNFDFPTESPILLHPAVLENYVRSGLIDESYPALVPSSDSCSVTGIVVRNVSQKQVDRLDEFEGDEYERRTVVVNDLETGEALEAQCYIWVDDVKRLTGADWDFEEFMQNRFKNWIELEMKAIESCKP</sequence>
<accession>A0ACC3TKL4</accession>
<evidence type="ECO:0000313" key="1">
    <source>
        <dbReference type="EMBL" id="KAK9321724.1"/>
    </source>
</evidence>
<name>A0ACC3TKL4_9ASCO</name>
<reference evidence="2" key="1">
    <citation type="journal article" date="2024" name="Front. Bioeng. Biotechnol.">
        <title>Genome-scale model development and genomic sequencing of the oleaginous clade Lipomyces.</title>
        <authorList>
            <person name="Czajka J.J."/>
            <person name="Han Y."/>
            <person name="Kim J."/>
            <person name="Mondo S.J."/>
            <person name="Hofstad B.A."/>
            <person name="Robles A."/>
            <person name="Haridas S."/>
            <person name="Riley R."/>
            <person name="LaButti K."/>
            <person name="Pangilinan J."/>
            <person name="Andreopoulos W."/>
            <person name="Lipzen A."/>
            <person name="Yan J."/>
            <person name="Wang M."/>
            <person name="Ng V."/>
            <person name="Grigoriev I.V."/>
            <person name="Spatafora J.W."/>
            <person name="Magnuson J.K."/>
            <person name="Baker S.E."/>
            <person name="Pomraning K.R."/>
        </authorList>
    </citation>
    <scope>NUCLEOTIDE SEQUENCE [LARGE SCALE GENOMIC DNA]</scope>
    <source>
        <strain evidence="2">CBS 10300</strain>
    </source>
</reference>
<dbReference type="Proteomes" id="UP001489719">
    <property type="component" value="Unassembled WGS sequence"/>
</dbReference>
<proteinExistence type="predicted"/>